<reference evidence="14" key="1">
    <citation type="submission" date="2021-03" db="EMBL/GenBank/DDBJ databases">
        <authorList>
            <person name="Li Z."/>
            <person name="Yang C."/>
        </authorList>
    </citation>
    <scope>NUCLEOTIDE SEQUENCE</scope>
    <source>
        <strain evidence="14">Dzin_1.0</strain>
        <tissue evidence="14">Leaf</tissue>
    </source>
</reference>
<gene>
    <name evidence="14" type="ORF">J5N97_020733</name>
</gene>
<dbReference type="PANTHER" id="PTHR15336:SF0">
    <property type="entry name" value="CYTOCHROME B-C1 COMPLEX SUBUNIT 6, MITOCHONDRIAL"/>
    <property type="match status" value="1"/>
</dbReference>
<feature type="chain" id="PRO_5038955393" description="Complex III subunit VI" evidence="12">
    <location>
        <begin position="17"/>
        <end position="103"/>
    </location>
</feature>
<evidence type="ECO:0000256" key="3">
    <source>
        <dbReference type="ARBA" id="ARBA00022448"/>
    </source>
</evidence>
<dbReference type="InterPro" id="IPR023184">
    <property type="entry name" value="Ubol_cytC_Rdtase_hinge_dom"/>
</dbReference>
<proteinExistence type="inferred from homology"/>
<dbReference type="GO" id="GO:0005743">
    <property type="term" value="C:mitochondrial inner membrane"/>
    <property type="evidence" value="ECO:0007669"/>
    <property type="project" value="UniProtKB-SubCell"/>
</dbReference>
<name>A0A9D5CGY8_9LILI</name>
<dbReference type="Proteomes" id="UP001085076">
    <property type="component" value="Miscellaneous, Linkage group lg05"/>
</dbReference>
<dbReference type="EMBL" id="JAGGNH010000005">
    <property type="protein sequence ID" value="KAJ0972774.1"/>
    <property type="molecule type" value="Genomic_DNA"/>
</dbReference>
<keyword evidence="5" id="KW-0999">Mitochondrion inner membrane</keyword>
<dbReference type="Pfam" id="PF02320">
    <property type="entry name" value="UCR_hinge"/>
    <property type="match status" value="1"/>
</dbReference>
<reference evidence="14" key="2">
    <citation type="journal article" date="2022" name="Hortic Res">
        <title>The genome of Dioscorea zingiberensis sheds light on the biosynthesis, origin and evolution of the medicinally important diosgenin saponins.</title>
        <authorList>
            <person name="Li Y."/>
            <person name="Tan C."/>
            <person name="Li Z."/>
            <person name="Guo J."/>
            <person name="Li S."/>
            <person name="Chen X."/>
            <person name="Wang C."/>
            <person name="Dai X."/>
            <person name="Yang H."/>
            <person name="Song W."/>
            <person name="Hou L."/>
            <person name="Xu J."/>
            <person name="Tong Z."/>
            <person name="Xu A."/>
            <person name="Yuan X."/>
            <person name="Wang W."/>
            <person name="Yang Q."/>
            <person name="Chen L."/>
            <person name="Sun Z."/>
            <person name="Wang K."/>
            <person name="Pan B."/>
            <person name="Chen J."/>
            <person name="Bao Y."/>
            <person name="Liu F."/>
            <person name="Qi X."/>
            <person name="Gang D.R."/>
            <person name="Wen J."/>
            <person name="Li J."/>
        </authorList>
    </citation>
    <scope>NUCLEOTIDE SEQUENCE</scope>
    <source>
        <strain evidence="14">Dzin_1.0</strain>
    </source>
</reference>
<dbReference type="Gene3D" id="1.10.287.20">
    <property type="entry name" value="Ubiquinol-cytochrome C reductase hinge domain"/>
    <property type="match status" value="1"/>
</dbReference>
<dbReference type="PANTHER" id="PTHR15336">
    <property type="entry name" value="UBIQUINOL-CYTOCHROME C REDUCTASE COMPLEX 7.8 KDA PROTEIN"/>
    <property type="match status" value="1"/>
</dbReference>
<dbReference type="InterPro" id="IPR036811">
    <property type="entry name" value="Ubol_cytC_Rdtase_hinge_dom_sf"/>
</dbReference>
<keyword evidence="4" id="KW-0679">Respiratory chain</keyword>
<evidence type="ECO:0000256" key="9">
    <source>
        <dbReference type="ARBA" id="ARBA00023157"/>
    </source>
</evidence>
<keyword evidence="6" id="KW-0249">Electron transport</keyword>
<keyword evidence="9" id="KW-1015">Disulfide bond</keyword>
<dbReference type="OrthoDB" id="405848at2759"/>
<comment type="caution">
    <text evidence="14">The sequence shown here is derived from an EMBL/GenBank/DDBJ whole genome shotgun (WGS) entry which is preliminary data.</text>
</comment>
<evidence type="ECO:0000256" key="11">
    <source>
        <dbReference type="ARBA" id="ARBA00076110"/>
    </source>
</evidence>
<keyword evidence="15" id="KW-1185">Reference proteome</keyword>
<evidence type="ECO:0000256" key="5">
    <source>
        <dbReference type="ARBA" id="ARBA00022792"/>
    </source>
</evidence>
<evidence type="ECO:0000256" key="2">
    <source>
        <dbReference type="ARBA" id="ARBA00006498"/>
    </source>
</evidence>
<dbReference type="FunFam" id="1.10.287.20:FF:000001">
    <property type="entry name" value="Cytochrome b-c1 complex subunit 6"/>
    <property type="match status" value="1"/>
</dbReference>
<dbReference type="GO" id="GO:0006122">
    <property type="term" value="P:mitochondrial electron transport, ubiquinol to cytochrome c"/>
    <property type="evidence" value="ECO:0007669"/>
    <property type="project" value="InterPro"/>
</dbReference>
<evidence type="ECO:0000256" key="1">
    <source>
        <dbReference type="ARBA" id="ARBA00004137"/>
    </source>
</evidence>
<evidence type="ECO:0000256" key="6">
    <source>
        <dbReference type="ARBA" id="ARBA00022982"/>
    </source>
</evidence>
<protein>
    <recommendedName>
        <fullName evidence="11">Complex III subunit VI</fullName>
    </recommendedName>
    <alternativeName>
        <fullName evidence="10">Mitochondrial hinge protein</fullName>
    </alternativeName>
</protein>
<evidence type="ECO:0000256" key="4">
    <source>
        <dbReference type="ARBA" id="ARBA00022660"/>
    </source>
</evidence>
<feature type="signal peptide" evidence="12">
    <location>
        <begin position="1"/>
        <end position="16"/>
    </location>
</feature>
<accession>A0A9D5CGY8</accession>
<dbReference type="SUPFAM" id="SSF81531">
    <property type="entry name" value="Non-heme 11 kDa protein of cytochrome bc1 complex (Ubiquinol-cytochrome c reductase)"/>
    <property type="match status" value="1"/>
</dbReference>
<dbReference type="InterPro" id="IPR003422">
    <property type="entry name" value="Cyt_b-c1_6"/>
</dbReference>
<feature type="domain" description="Ubiquinol-cytochrome C reductase hinge" evidence="13">
    <location>
        <begin position="42"/>
        <end position="103"/>
    </location>
</feature>
<dbReference type="AlphaFoldDB" id="A0A9D5CGY8"/>
<evidence type="ECO:0000259" key="13">
    <source>
        <dbReference type="Pfam" id="PF02320"/>
    </source>
</evidence>
<keyword evidence="8" id="KW-0472">Membrane</keyword>
<keyword evidence="7" id="KW-0496">Mitochondrion</keyword>
<comment type="subcellular location">
    <subcellularLocation>
        <location evidence="1">Mitochondrion inner membrane</location>
        <topology evidence="1">Peripheral membrane protein</topology>
        <orientation evidence="1">Intermembrane side</orientation>
    </subcellularLocation>
</comment>
<keyword evidence="3" id="KW-0813">Transport</keyword>
<comment type="similarity">
    <text evidence="2">Belongs to the UQCRH/QCR6 family.</text>
</comment>
<evidence type="ECO:0000256" key="7">
    <source>
        <dbReference type="ARBA" id="ARBA00023128"/>
    </source>
</evidence>
<evidence type="ECO:0000313" key="15">
    <source>
        <dbReference type="Proteomes" id="UP001085076"/>
    </source>
</evidence>
<evidence type="ECO:0000256" key="12">
    <source>
        <dbReference type="SAM" id="SignalP"/>
    </source>
</evidence>
<evidence type="ECO:0000313" key="14">
    <source>
        <dbReference type="EMBL" id="KAJ0972774.1"/>
    </source>
</evidence>
<organism evidence="14 15">
    <name type="scientific">Dioscorea zingiberensis</name>
    <dbReference type="NCBI Taxonomy" id="325984"/>
    <lineage>
        <taxon>Eukaryota</taxon>
        <taxon>Viridiplantae</taxon>
        <taxon>Streptophyta</taxon>
        <taxon>Embryophyta</taxon>
        <taxon>Tracheophyta</taxon>
        <taxon>Spermatophyta</taxon>
        <taxon>Magnoliopsida</taxon>
        <taxon>Liliopsida</taxon>
        <taxon>Dioscoreales</taxon>
        <taxon>Dioscoreaceae</taxon>
        <taxon>Dioscorea</taxon>
    </lineage>
</organism>
<keyword evidence="12" id="KW-0732">Signal</keyword>
<sequence length="103" mass="11755">MALSWLAAPILTSSLASFSIQGDSTDEISASASIREDDELVDPKRYLEERCKPKCVRPLFQYQECVKRIKDDKTGHKHCTGQYFDYWACVDKCVAAKLFDMLK</sequence>
<evidence type="ECO:0000256" key="10">
    <source>
        <dbReference type="ARBA" id="ARBA00044364"/>
    </source>
</evidence>
<evidence type="ECO:0000256" key="8">
    <source>
        <dbReference type="ARBA" id="ARBA00023136"/>
    </source>
</evidence>